<comment type="caution">
    <text evidence="2">The sequence shown here is derived from an EMBL/GenBank/DDBJ whole genome shotgun (WGS) entry which is preliminary data.</text>
</comment>
<dbReference type="EMBL" id="JAGUCN010000019">
    <property type="protein sequence ID" value="MBS2212868.1"/>
    <property type="molecule type" value="Genomic_DNA"/>
</dbReference>
<dbReference type="Gene3D" id="2.60.40.10">
    <property type="entry name" value="Immunoglobulins"/>
    <property type="match status" value="1"/>
</dbReference>
<name>A0ABS5KEX1_9BACT</name>
<evidence type="ECO:0000313" key="2">
    <source>
        <dbReference type="EMBL" id="MBS2212868.1"/>
    </source>
</evidence>
<reference evidence="2 3" key="1">
    <citation type="journal article" date="2014" name="Int. J. Syst. Evol. Microbiol.">
        <title>Carboxylicivirga gen. nov. in the family Marinilabiliaceae with two novel species, Carboxylicivirga mesophila sp. nov. and Carboxylicivirga taeanensis sp. nov., and reclassification of Cytophaga fermentans as Saccharicrinis fermentans gen. nov., comb. nov.</title>
        <authorList>
            <person name="Yang S.H."/>
            <person name="Seo H.S."/>
            <person name="Woo J.H."/>
            <person name="Oh H.M."/>
            <person name="Jang H."/>
            <person name="Lee J.H."/>
            <person name="Kim S.J."/>
            <person name="Kwon K.K."/>
        </authorList>
    </citation>
    <scope>NUCLEOTIDE SEQUENCE [LARGE SCALE GENOMIC DNA]</scope>
    <source>
        <strain evidence="2 3">JCM 18290</strain>
    </source>
</reference>
<dbReference type="SMART" id="SM00642">
    <property type="entry name" value="Aamy"/>
    <property type="match status" value="1"/>
</dbReference>
<dbReference type="Pfam" id="PF09087">
    <property type="entry name" value="Cyc-maltodext_N"/>
    <property type="match status" value="1"/>
</dbReference>
<dbReference type="InterPro" id="IPR013783">
    <property type="entry name" value="Ig-like_fold"/>
</dbReference>
<accession>A0ABS5KEX1</accession>
<dbReference type="Proteomes" id="UP000721861">
    <property type="component" value="Unassembled WGS sequence"/>
</dbReference>
<dbReference type="Gene3D" id="2.60.40.1180">
    <property type="entry name" value="Golgi alpha-mannosidase II"/>
    <property type="match status" value="1"/>
</dbReference>
<dbReference type="InterPro" id="IPR015171">
    <property type="entry name" value="Cyc-maltodext_N"/>
</dbReference>
<gene>
    <name evidence="2" type="ORF">KEM09_15730</name>
</gene>
<feature type="domain" description="Glycosyl hydrolase family 13 catalytic" evidence="1">
    <location>
        <begin position="128"/>
        <end position="518"/>
    </location>
</feature>
<dbReference type="Pfam" id="PF00128">
    <property type="entry name" value="Alpha-amylase"/>
    <property type="match status" value="1"/>
</dbReference>
<keyword evidence="3" id="KW-1185">Reference proteome</keyword>
<protein>
    <submittedName>
        <fullName evidence="2">Cyclomaltodextrinase C-terminal domain-containing protein</fullName>
    </submittedName>
</protein>
<dbReference type="InterPro" id="IPR019492">
    <property type="entry name" value="Cyclo-malto-dextrinase_C"/>
</dbReference>
<dbReference type="SUPFAM" id="SSF51445">
    <property type="entry name" value="(Trans)glycosidases"/>
    <property type="match status" value="1"/>
</dbReference>
<dbReference type="Gene3D" id="3.20.20.80">
    <property type="entry name" value="Glycosidases"/>
    <property type="match status" value="1"/>
</dbReference>
<organism evidence="2 3">
    <name type="scientific">Carboxylicivirga mesophila</name>
    <dbReference type="NCBI Taxonomy" id="1166478"/>
    <lineage>
        <taxon>Bacteria</taxon>
        <taxon>Pseudomonadati</taxon>
        <taxon>Bacteroidota</taxon>
        <taxon>Bacteroidia</taxon>
        <taxon>Marinilabiliales</taxon>
        <taxon>Marinilabiliaceae</taxon>
        <taxon>Carboxylicivirga</taxon>
    </lineage>
</organism>
<dbReference type="SUPFAM" id="SSF81296">
    <property type="entry name" value="E set domains"/>
    <property type="match status" value="1"/>
</dbReference>
<dbReference type="RefSeq" id="WP_212229731.1">
    <property type="nucleotide sequence ID" value="NZ_JAGUCN010000019.1"/>
</dbReference>
<proteinExistence type="predicted"/>
<dbReference type="SUPFAM" id="SSF51011">
    <property type="entry name" value="Glycosyl hydrolase domain"/>
    <property type="match status" value="1"/>
</dbReference>
<dbReference type="PANTHER" id="PTHR10357">
    <property type="entry name" value="ALPHA-AMYLASE FAMILY MEMBER"/>
    <property type="match status" value="1"/>
</dbReference>
<dbReference type="InterPro" id="IPR014756">
    <property type="entry name" value="Ig_E-set"/>
</dbReference>
<dbReference type="InterPro" id="IPR013780">
    <property type="entry name" value="Glyco_hydro_b"/>
</dbReference>
<sequence length="608" mass="69898">MKIRTVLISSLWLVSSLICFGKDIKISPQNWWIGMSSHNVIVIAENIPSEVQDISINPAHITLTKHYPAANSNFHILEITVPDSVQPHIANITFHTKGRKPYTLPFRIEKRKERAEHVSLQPADVIYQIIPDRFCNGDEKNDNISSYFEKKDRLNPTGIHGGDLKGILSKLNYISDLGFTAIELMPILESNLMMNSYKRQAPTNFYKIDQRLGDIQLYNNLLETCEQQNLKCIQTFNLNQLGNQHPFFKELIDSTFFYPEVFGDDTDYPNHNILTDPYSPPQTQEKNRRLIEYSNFPTLNQHNTLVNKLIIQHCIWWIETTGLQYIKIDQAARNQPVLIEALYQQLKSNFNDLTIVLDNHSYTNQHIYWKSIAGGLNTLIYNYNYPKIMADAFSPFQDSQIGIASIYNYSLNQSPAQARHNIIMLDNHTLNRAYTNADSEIQQLLMMTAHLLTSPGIPSIYYGTEWMIKGLQGKGLSNLSKDFPGGWEDDVANGFTGAGLNAEQQQFHDNLKKLLNWRKANASILNGHFYHFFPENDIYAYSRGDDQQALMVFINNSSTSSYRVETEEYKDILSQYSWGIDIITDESYKDFNDVNIPPKSTIILHLKK</sequence>
<dbReference type="InterPro" id="IPR017853">
    <property type="entry name" value="GH"/>
</dbReference>
<dbReference type="InterPro" id="IPR006047">
    <property type="entry name" value="GH13_cat_dom"/>
</dbReference>
<evidence type="ECO:0000313" key="3">
    <source>
        <dbReference type="Proteomes" id="UP000721861"/>
    </source>
</evidence>
<dbReference type="Pfam" id="PF10438">
    <property type="entry name" value="Cyc-maltodext_C"/>
    <property type="match status" value="1"/>
</dbReference>
<evidence type="ECO:0000259" key="1">
    <source>
        <dbReference type="SMART" id="SM00642"/>
    </source>
</evidence>